<name>A0A9J6FSN8_HAELO</name>
<keyword evidence="4" id="KW-0963">Cytoplasm</keyword>
<keyword evidence="3" id="KW-0813">Transport</keyword>
<keyword evidence="7" id="KW-0539">Nucleus</keyword>
<feature type="domain" description="IPO4/5-like TPR repeats" evidence="9">
    <location>
        <begin position="218"/>
        <end position="370"/>
    </location>
</feature>
<proteinExistence type="predicted"/>
<dbReference type="GO" id="GO:0006606">
    <property type="term" value="P:protein import into nucleus"/>
    <property type="evidence" value="ECO:0007669"/>
    <property type="project" value="InterPro"/>
</dbReference>
<protein>
    <recommendedName>
        <fullName evidence="9">IPO4/5-like TPR repeats domain-containing protein</fullName>
    </recommendedName>
</protein>
<evidence type="ECO:0000256" key="5">
    <source>
        <dbReference type="ARBA" id="ARBA00022737"/>
    </source>
</evidence>
<keyword evidence="6" id="KW-0653">Protein transport</keyword>
<reference evidence="10 11" key="1">
    <citation type="journal article" date="2020" name="Cell">
        <title>Large-Scale Comparative Analyses of Tick Genomes Elucidate Their Genetic Diversity and Vector Capacities.</title>
        <authorList>
            <consortium name="Tick Genome and Microbiome Consortium (TIGMIC)"/>
            <person name="Jia N."/>
            <person name="Wang J."/>
            <person name="Shi W."/>
            <person name="Du L."/>
            <person name="Sun Y."/>
            <person name="Zhan W."/>
            <person name="Jiang J.F."/>
            <person name="Wang Q."/>
            <person name="Zhang B."/>
            <person name="Ji P."/>
            <person name="Bell-Sakyi L."/>
            <person name="Cui X.M."/>
            <person name="Yuan T.T."/>
            <person name="Jiang B.G."/>
            <person name="Yang W.F."/>
            <person name="Lam T.T."/>
            <person name="Chang Q.C."/>
            <person name="Ding S.J."/>
            <person name="Wang X.J."/>
            <person name="Zhu J.G."/>
            <person name="Ruan X.D."/>
            <person name="Zhao L."/>
            <person name="Wei J.T."/>
            <person name="Ye R.Z."/>
            <person name="Que T.C."/>
            <person name="Du C.H."/>
            <person name="Zhou Y.H."/>
            <person name="Cheng J.X."/>
            <person name="Dai P.F."/>
            <person name="Guo W.B."/>
            <person name="Han X.H."/>
            <person name="Huang E.J."/>
            <person name="Li L.F."/>
            <person name="Wei W."/>
            <person name="Gao Y.C."/>
            <person name="Liu J.Z."/>
            <person name="Shao H.Z."/>
            <person name="Wang X."/>
            <person name="Wang C.C."/>
            <person name="Yang T.C."/>
            <person name="Huo Q.B."/>
            <person name="Li W."/>
            <person name="Chen H.Y."/>
            <person name="Chen S.E."/>
            <person name="Zhou L.G."/>
            <person name="Ni X.B."/>
            <person name="Tian J.H."/>
            <person name="Sheng Y."/>
            <person name="Liu T."/>
            <person name="Pan Y.S."/>
            <person name="Xia L.Y."/>
            <person name="Li J."/>
            <person name="Zhao F."/>
            <person name="Cao W.C."/>
        </authorList>
    </citation>
    <scope>NUCLEOTIDE SEQUENCE [LARGE SCALE GENOMIC DNA]</scope>
    <source>
        <strain evidence="10">HaeL-2018</strain>
    </source>
</reference>
<dbReference type="Proteomes" id="UP000821853">
    <property type="component" value="Unassembled WGS sequence"/>
</dbReference>
<dbReference type="PANTHER" id="PTHR10527">
    <property type="entry name" value="IMPORTIN BETA"/>
    <property type="match status" value="1"/>
</dbReference>
<evidence type="ECO:0000256" key="7">
    <source>
        <dbReference type="ARBA" id="ARBA00023242"/>
    </source>
</evidence>
<organism evidence="10 11">
    <name type="scientific">Haemaphysalis longicornis</name>
    <name type="common">Bush tick</name>
    <dbReference type="NCBI Taxonomy" id="44386"/>
    <lineage>
        <taxon>Eukaryota</taxon>
        <taxon>Metazoa</taxon>
        <taxon>Ecdysozoa</taxon>
        <taxon>Arthropoda</taxon>
        <taxon>Chelicerata</taxon>
        <taxon>Arachnida</taxon>
        <taxon>Acari</taxon>
        <taxon>Parasitiformes</taxon>
        <taxon>Ixodida</taxon>
        <taxon>Ixodoidea</taxon>
        <taxon>Ixodidae</taxon>
        <taxon>Haemaphysalinae</taxon>
        <taxon>Haemaphysalis</taxon>
    </lineage>
</organism>
<evidence type="ECO:0000256" key="8">
    <source>
        <dbReference type="SAM" id="MobiDB-lite"/>
    </source>
</evidence>
<evidence type="ECO:0000256" key="4">
    <source>
        <dbReference type="ARBA" id="ARBA00022490"/>
    </source>
</evidence>
<evidence type="ECO:0000256" key="3">
    <source>
        <dbReference type="ARBA" id="ARBA00022448"/>
    </source>
</evidence>
<dbReference type="VEuPathDB" id="VectorBase:HLOH_044451"/>
<evidence type="ECO:0000256" key="2">
    <source>
        <dbReference type="ARBA" id="ARBA00004496"/>
    </source>
</evidence>
<gene>
    <name evidence="10" type="ORF">HPB48_021369</name>
</gene>
<dbReference type="Gene3D" id="1.25.10.10">
    <property type="entry name" value="Leucine-rich Repeat Variant"/>
    <property type="match status" value="1"/>
</dbReference>
<dbReference type="SUPFAM" id="SSF48371">
    <property type="entry name" value="ARM repeat"/>
    <property type="match status" value="2"/>
</dbReference>
<dbReference type="InterPro" id="IPR011989">
    <property type="entry name" value="ARM-like"/>
</dbReference>
<comment type="subcellular location">
    <subcellularLocation>
        <location evidence="2">Cytoplasm</location>
    </subcellularLocation>
    <subcellularLocation>
        <location evidence="1">Nucleus</location>
    </subcellularLocation>
</comment>
<dbReference type="OMA" id="GRAMECG"/>
<accession>A0A9J6FSN8</accession>
<dbReference type="AlphaFoldDB" id="A0A9J6FSN8"/>
<keyword evidence="11" id="KW-1185">Reference proteome</keyword>
<dbReference type="EMBL" id="JABSTR010000003">
    <property type="protein sequence ID" value="KAH9365312.1"/>
    <property type="molecule type" value="Genomic_DNA"/>
</dbReference>
<dbReference type="InterPro" id="IPR040122">
    <property type="entry name" value="Importin_beta"/>
</dbReference>
<sequence>MNDAGMYSRATVRLARVCVPRRNPAVVPASNASAASIQILFDADDDRALFPGHQPSSRKSARAPARTLPTPQAQIYCAASCPEKPTTDKKSKTGCEMFTEEESSEDEGIPRTPATTQEQREFNALLEVLAGEVDDTRRRQAQDSYDAMSASSRTQQLLLTVADASQSLPVRSVAGEFLKDLVTGSFETSYLALSEDSQRQFRKDLLFTASDHRLPCNLRPPLCECIAHISRQVGPQVWPDLDKFLFFPIVGPSHKSAATQVYSLAPEFFEQRRLAYLRVARDALCADLEDECTDPEARSRSLTVLCAHIVEHRRVDGALDIFSSALPTIIRFIASVLERPGDERLLISVAEVARACPEFLRPRVGDLVDMCQRVIGHRSATTPWRHQCLDTVVAIADALPAAMRFLGAAKLSQLLGSLFQLIADSQEVTAAYSRGEWQKDLVAAEEALIHLSLSLKGYTLIPAVAKNLCAMVKSDEWKQRYAALVGLNALFCEEALPRHVGRLAPAEMLVSNCFDSVLGCLRDAELKVRYAASMALGQIAARLSSEYVCRSHERVVPDLLALITLESQPKLICVVTETLRNFLSACPQEVVATYLGAILYKLDELIKHRVPFTVSRAHHHMVTEAALETIATLAELSQSYFQNFYDASMPAVRELIYSVGYVEGERLRWLAIHCIARAGLAAGKNSYMTDAEAAVKAVLSLLANRLSWSNDQLLKRALTVAHVTCRVLGAQSDLFVKHLLPAIYPILSLRDARLGGFYAATCAFLGWYALKNPSGLAPYADNAVECVLPMLSFGEPTARGAAAEALPRVMTCAASHDAERSSRYWIDVHTALTGAIEREKELSAILSEVCGLQELLALVRLQIVPPEQLESTTLALDKCFEFYFRWHCDENYDHVSWDDFGVEGRGQQDALSRAFLHEVADMVCSLLSTLKDTYFPFFDRLAPYASKLLTKQRPWTEHLEGLTIFNAALSIGSAASVRYRSYYLPELVEWLESPVQSVRALAAKGLGILADVDPSTFASDCTRAWPHIVAVITARRPIRPEESFGTEAAVVAAAAILDNCSTTLENKDVPVDELFQQFLSCFCVLHGDSWRRPLELVCALIEKEDALVKANPAGPARVLMDALKANRVVRGSALEGRIVACLRHQKQEDLPEDQRNTLREILGGAQGPDITCS</sequence>
<evidence type="ECO:0000313" key="10">
    <source>
        <dbReference type="EMBL" id="KAH9365312.1"/>
    </source>
</evidence>
<dbReference type="InterPro" id="IPR057672">
    <property type="entry name" value="TPR_IPO4/5"/>
</dbReference>
<evidence type="ECO:0000256" key="1">
    <source>
        <dbReference type="ARBA" id="ARBA00004123"/>
    </source>
</evidence>
<keyword evidence="5" id="KW-0677">Repeat</keyword>
<dbReference type="Pfam" id="PF25780">
    <property type="entry name" value="TPR_IPO5"/>
    <property type="match status" value="1"/>
</dbReference>
<comment type="caution">
    <text evidence="10">The sequence shown here is derived from an EMBL/GenBank/DDBJ whole genome shotgun (WGS) entry which is preliminary data.</text>
</comment>
<evidence type="ECO:0000256" key="6">
    <source>
        <dbReference type="ARBA" id="ARBA00022927"/>
    </source>
</evidence>
<feature type="region of interest" description="Disordered" evidence="8">
    <location>
        <begin position="48"/>
        <end position="67"/>
    </location>
</feature>
<evidence type="ECO:0000259" key="9">
    <source>
        <dbReference type="Pfam" id="PF25780"/>
    </source>
</evidence>
<evidence type="ECO:0000313" key="11">
    <source>
        <dbReference type="Proteomes" id="UP000821853"/>
    </source>
</evidence>
<dbReference type="OrthoDB" id="543373at2759"/>
<dbReference type="InterPro" id="IPR016024">
    <property type="entry name" value="ARM-type_fold"/>
</dbReference>
<dbReference type="GO" id="GO:0005737">
    <property type="term" value="C:cytoplasm"/>
    <property type="evidence" value="ECO:0007669"/>
    <property type="project" value="UniProtKB-SubCell"/>
</dbReference>